<comment type="function">
    <text evidence="1">Involved in the high-affinity zinc uptake transport system.</text>
</comment>
<name>A0ABV4C4S4_9MYCO</name>
<dbReference type="EMBL" id="JBGEDP010000001">
    <property type="protein sequence ID" value="MEY8016290.1"/>
    <property type="molecule type" value="Genomic_DNA"/>
</dbReference>
<comment type="caution">
    <text evidence="15">The sequence shown here is derived from an EMBL/GenBank/DDBJ whole genome shotgun (WGS) entry which is preliminary data.</text>
</comment>
<dbReference type="PANTHER" id="PTHR30477:SF23">
    <property type="entry name" value="HIGH-AFFINITY ZINC UPTAKE SYSTEM MEMBRANE PROTEIN ZNUB"/>
    <property type="match status" value="1"/>
</dbReference>
<evidence type="ECO:0000256" key="8">
    <source>
        <dbReference type="ARBA" id="ARBA00022906"/>
    </source>
</evidence>
<evidence type="ECO:0000256" key="1">
    <source>
        <dbReference type="ARBA" id="ARBA00002313"/>
    </source>
</evidence>
<keyword evidence="16" id="KW-1185">Reference proteome</keyword>
<evidence type="ECO:0000256" key="12">
    <source>
        <dbReference type="ARBA" id="ARBA00040080"/>
    </source>
</evidence>
<comment type="similarity">
    <text evidence="3 13">Belongs to the ABC-3 integral membrane protein family.</text>
</comment>
<evidence type="ECO:0000256" key="14">
    <source>
        <dbReference type="SAM" id="Phobius"/>
    </source>
</evidence>
<dbReference type="Gene3D" id="1.10.3470.10">
    <property type="entry name" value="ABC transporter involved in vitamin B12 uptake, BtuC"/>
    <property type="match status" value="1"/>
</dbReference>
<accession>A0ABV4C4S4</accession>
<sequence>MQTFVLSLIAGTSIGGAAGYLGSLMLSRNMALVAGPLGHLTLPGIALALLWGFDVSLGAFPFVILGVVVIWLLELRTKLPMEALTAVVFASGVAAAFLFLPIDQAESALVGDIAKVGVGDTVVVALSSAAVMVAVYRAFPKLVLANVSEELAAAEGVNVRRYSLLYLFLIAVVVALGVKMVGGLLTAALVAIPASAARNVGRNLTQYTFGAAAIGVVSAVAGIVLCRFTGFPAGPLVVLVSTAAFLSTLPFTR</sequence>
<evidence type="ECO:0000313" key="16">
    <source>
        <dbReference type="Proteomes" id="UP001564760"/>
    </source>
</evidence>
<evidence type="ECO:0000256" key="13">
    <source>
        <dbReference type="RuleBase" id="RU003943"/>
    </source>
</evidence>
<keyword evidence="5" id="KW-1003">Cell membrane</keyword>
<keyword evidence="10" id="KW-0406">Ion transport</keyword>
<evidence type="ECO:0000313" key="15">
    <source>
        <dbReference type="EMBL" id="MEY8016290.1"/>
    </source>
</evidence>
<evidence type="ECO:0000256" key="9">
    <source>
        <dbReference type="ARBA" id="ARBA00022989"/>
    </source>
</evidence>
<dbReference type="InterPro" id="IPR037294">
    <property type="entry name" value="ABC_BtuC-like"/>
</dbReference>
<evidence type="ECO:0000256" key="3">
    <source>
        <dbReference type="ARBA" id="ARBA00008034"/>
    </source>
</evidence>
<evidence type="ECO:0000256" key="11">
    <source>
        <dbReference type="ARBA" id="ARBA00023136"/>
    </source>
</evidence>
<evidence type="ECO:0000256" key="5">
    <source>
        <dbReference type="ARBA" id="ARBA00022475"/>
    </source>
</evidence>
<dbReference type="InterPro" id="IPR001626">
    <property type="entry name" value="ABC_TroCD"/>
</dbReference>
<evidence type="ECO:0000256" key="10">
    <source>
        <dbReference type="ARBA" id="ARBA00023065"/>
    </source>
</evidence>
<evidence type="ECO:0000256" key="7">
    <source>
        <dbReference type="ARBA" id="ARBA00022833"/>
    </source>
</evidence>
<protein>
    <recommendedName>
        <fullName evidence="12">High-affinity zinc uptake system membrane protein ZnuB</fullName>
    </recommendedName>
</protein>
<feature type="transmembrane region" description="Helical" evidence="14">
    <location>
        <begin position="233"/>
        <end position="251"/>
    </location>
</feature>
<organism evidence="15 16">
    <name type="scientific">Mycobacterium servetii</name>
    <dbReference type="NCBI Taxonomy" id="3237418"/>
    <lineage>
        <taxon>Bacteria</taxon>
        <taxon>Bacillati</taxon>
        <taxon>Actinomycetota</taxon>
        <taxon>Actinomycetes</taxon>
        <taxon>Mycobacteriales</taxon>
        <taxon>Mycobacteriaceae</taxon>
        <taxon>Mycobacterium</taxon>
    </lineage>
</organism>
<keyword evidence="8" id="KW-0864">Zinc transport</keyword>
<dbReference type="Pfam" id="PF00950">
    <property type="entry name" value="ABC-3"/>
    <property type="match status" value="1"/>
</dbReference>
<gene>
    <name evidence="15" type="ORF">AB8998_15440</name>
</gene>
<evidence type="ECO:0000256" key="6">
    <source>
        <dbReference type="ARBA" id="ARBA00022692"/>
    </source>
</evidence>
<dbReference type="RefSeq" id="WP_369738676.1">
    <property type="nucleotide sequence ID" value="NZ_JBGEDP010000001.1"/>
</dbReference>
<feature type="transmembrane region" description="Helical" evidence="14">
    <location>
        <begin position="204"/>
        <end position="226"/>
    </location>
</feature>
<dbReference type="PANTHER" id="PTHR30477">
    <property type="entry name" value="ABC-TRANSPORTER METAL-BINDING PROTEIN"/>
    <property type="match status" value="1"/>
</dbReference>
<evidence type="ECO:0000256" key="4">
    <source>
        <dbReference type="ARBA" id="ARBA00022448"/>
    </source>
</evidence>
<keyword evidence="7" id="KW-0862">Zinc</keyword>
<dbReference type="SUPFAM" id="SSF81345">
    <property type="entry name" value="ABC transporter involved in vitamin B12 uptake, BtuC"/>
    <property type="match status" value="1"/>
</dbReference>
<keyword evidence="11 14" id="KW-0472">Membrane</keyword>
<dbReference type="Proteomes" id="UP001564760">
    <property type="component" value="Unassembled WGS sequence"/>
</dbReference>
<proteinExistence type="inferred from homology"/>
<comment type="subcellular location">
    <subcellularLocation>
        <location evidence="2 13">Cell membrane</location>
        <topology evidence="2 13">Multi-pass membrane protein</topology>
    </subcellularLocation>
</comment>
<evidence type="ECO:0000256" key="2">
    <source>
        <dbReference type="ARBA" id="ARBA00004651"/>
    </source>
</evidence>
<keyword evidence="6 13" id="KW-0812">Transmembrane</keyword>
<keyword evidence="4 13" id="KW-0813">Transport</keyword>
<feature type="transmembrane region" description="Helical" evidence="14">
    <location>
        <begin position="122"/>
        <end position="139"/>
    </location>
</feature>
<keyword evidence="9 14" id="KW-1133">Transmembrane helix</keyword>
<feature type="transmembrane region" description="Helical" evidence="14">
    <location>
        <begin position="83"/>
        <end position="102"/>
    </location>
</feature>
<feature type="transmembrane region" description="Helical" evidence="14">
    <location>
        <begin position="43"/>
        <end position="71"/>
    </location>
</feature>
<reference evidence="15 16" key="1">
    <citation type="submission" date="2024-08" db="EMBL/GenBank/DDBJ databases">
        <title>Mycobacterium servetensis sp. nov., a novel rapid-growing mycobacterial species recovered from a human patient in Zaragoza, Spain.</title>
        <authorList>
            <person name="Tristancho-Baro A.I."/>
            <person name="Buenestado-Serrano S."/>
            <person name="Garcia De Viedma D."/>
            <person name="Milagro-Beamonte A."/>
            <person name="Burillo N."/>
            <person name="Sanz S."/>
            <person name="Lopez-Calleja A.I."/>
            <person name="Penas-Utrilla D."/>
            <person name="Guardingo M."/>
            <person name="Garcia M.J."/>
            <person name="Vinuelas-Bayon J."/>
        </authorList>
    </citation>
    <scope>NUCLEOTIDE SEQUENCE [LARGE SCALE GENOMIC DNA]</scope>
    <source>
        <strain evidence="16">HUMS_12744610</strain>
    </source>
</reference>
<feature type="transmembrane region" description="Helical" evidence="14">
    <location>
        <begin position="164"/>
        <end position="192"/>
    </location>
</feature>